<keyword evidence="1" id="KW-0812">Transmembrane</keyword>
<dbReference type="EMBL" id="MGFJ01000028">
    <property type="protein sequence ID" value="OGM02161.1"/>
    <property type="molecule type" value="Genomic_DNA"/>
</dbReference>
<dbReference type="SUPFAM" id="SSF53756">
    <property type="entry name" value="UDP-Glycosyltransferase/glycogen phosphorylase"/>
    <property type="match status" value="1"/>
</dbReference>
<dbReference type="PANTHER" id="PTHR45947:SF3">
    <property type="entry name" value="SULFOQUINOVOSYL TRANSFERASE SQD2"/>
    <property type="match status" value="1"/>
</dbReference>
<feature type="transmembrane region" description="Helical" evidence="1">
    <location>
        <begin position="99"/>
        <end position="122"/>
    </location>
</feature>
<feature type="transmembrane region" description="Helical" evidence="1">
    <location>
        <begin position="69"/>
        <end position="87"/>
    </location>
</feature>
<evidence type="ECO:0000313" key="5">
    <source>
        <dbReference type="Proteomes" id="UP000176198"/>
    </source>
</evidence>
<dbReference type="InterPro" id="IPR001296">
    <property type="entry name" value="Glyco_trans_1"/>
</dbReference>
<reference evidence="4 5" key="1">
    <citation type="journal article" date="2016" name="Nat. Commun.">
        <title>Thousands of microbial genomes shed light on interconnected biogeochemical processes in an aquifer system.</title>
        <authorList>
            <person name="Anantharaman K."/>
            <person name="Brown C.T."/>
            <person name="Hug L.A."/>
            <person name="Sharon I."/>
            <person name="Castelle C.J."/>
            <person name="Probst A.J."/>
            <person name="Thomas B.C."/>
            <person name="Singh A."/>
            <person name="Wilkins M.J."/>
            <person name="Karaoz U."/>
            <person name="Brodie E.L."/>
            <person name="Williams K.H."/>
            <person name="Hubbard S.S."/>
            <person name="Banfield J.F."/>
        </authorList>
    </citation>
    <scope>NUCLEOTIDE SEQUENCE [LARGE SCALE GENOMIC DNA]</scope>
</reference>
<sequence>MNIILVLPRVSYRGGERIFYTLALGLTRLGHRVKIITASVDEKNAFPFDKKILLVSPPKLINMFLQSNVSLFLFSFPVLLVLLALSAKDTDIIDSESFFSLWASIIIGKLFGKKVVWTIFAFERKPLGGSLLNNLFAHTLRKIDRFFARQADGYACIAPRIARVVKRTYGIEGVRLTIPAIDLARFKKAKRGKFTKKFAGERGKLLLLPATLHPKKNQELAIYSLKRILKVFPGSKLILLGEGKDEGRLRRLSKSLGLNRNVVFAGVAKGGSMGEYYKISDVVLVTSKVENEGLSMTAFEALACWKMPIVSKGAGAAEIIEGKRIGLVANPTPADYSRMVIEYLGHPGKYKTILSRGNRFVRGELTLEKFARDTEELFFLI</sequence>
<dbReference type="Pfam" id="PF13439">
    <property type="entry name" value="Glyco_transf_4"/>
    <property type="match status" value="1"/>
</dbReference>
<keyword evidence="1" id="KW-0472">Membrane</keyword>
<dbReference type="Pfam" id="PF00534">
    <property type="entry name" value="Glycos_transf_1"/>
    <property type="match status" value="1"/>
</dbReference>
<dbReference type="AlphaFoldDB" id="A0A1F7WH89"/>
<evidence type="ECO:0000313" key="4">
    <source>
        <dbReference type="EMBL" id="OGM02161.1"/>
    </source>
</evidence>
<evidence type="ECO:0000259" key="2">
    <source>
        <dbReference type="Pfam" id="PF00534"/>
    </source>
</evidence>
<gene>
    <name evidence="4" type="ORF">A2115_01465</name>
</gene>
<proteinExistence type="predicted"/>
<dbReference type="GO" id="GO:0016758">
    <property type="term" value="F:hexosyltransferase activity"/>
    <property type="evidence" value="ECO:0007669"/>
    <property type="project" value="TreeGrafter"/>
</dbReference>
<dbReference type="Gene3D" id="3.40.50.2000">
    <property type="entry name" value="Glycogen Phosphorylase B"/>
    <property type="match status" value="2"/>
</dbReference>
<dbReference type="InterPro" id="IPR028098">
    <property type="entry name" value="Glyco_trans_4-like_N"/>
</dbReference>
<feature type="domain" description="Glycosyl transferase family 1" evidence="2">
    <location>
        <begin position="197"/>
        <end position="348"/>
    </location>
</feature>
<evidence type="ECO:0000256" key="1">
    <source>
        <dbReference type="SAM" id="Phobius"/>
    </source>
</evidence>
<accession>A0A1F7WH89</accession>
<comment type="caution">
    <text evidence="4">The sequence shown here is derived from an EMBL/GenBank/DDBJ whole genome shotgun (WGS) entry which is preliminary data.</text>
</comment>
<dbReference type="CDD" id="cd03801">
    <property type="entry name" value="GT4_PimA-like"/>
    <property type="match status" value="1"/>
</dbReference>
<organism evidence="4 5">
    <name type="scientific">Candidatus Woesebacteria bacterium GWA1_41_8</name>
    <dbReference type="NCBI Taxonomy" id="1802471"/>
    <lineage>
        <taxon>Bacteria</taxon>
        <taxon>Candidatus Woeseibacteriota</taxon>
    </lineage>
</organism>
<protein>
    <recommendedName>
        <fullName evidence="6">Glycosyl transferase family 1 domain-containing protein</fullName>
    </recommendedName>
</protein>
<dbReference type="STRING" id="1802471.A2115_01465"/>
<evidence type="ECO:0008006" key="6">
    <source>
        <dbReference type="Google" id="ProtNLM"/>
    </source>
</evidence>
<feature type="domain" description="Glycosyltransferase subfamily 4-like N-terminal" evidence="3">
    <location>
        <begin position="13"/>
        <end position="183"/>
    </location>
</feature>
<dbReference type="PANTHER" id="PTHR45947">
    <property type="entry name" value="SULFOQUINOVOSYL TRANSFERASE SQD2"/>
    <property type="match status" value="1"/>
</dbReference>
<dbReference type="Proteomes" id="UP000176198">
    <property type="component" value="Unassembled WGS sequence"/>
</dbReference>
<evidence type="ECO:0000259" key="3">
    <source>
        <dbReference type="Pfam" id="PF13439"/>
    </source>
</evidence>
<keyword evidence="1" id="KW-1133">Transmembrane helix</keyword>
<name>A0A1F7WH89_9BACT</name>
<dbReference type="InterPro" id="IPR050194">
    <property type="entry name" value="Glycosyltransferase_grp1"/>
</dbReference>